<evidence type="ECO:0000256" key="7">
    <source>
        <dbReference type="SAM" id="Phobius"/>
    </source>
</evidence>
<feature type="domain" description="CBS" evidence="9">
    <location>
        <begin position="267"/>
        <end position="322"/>
    </location>
</feature>
<dbReference type="eggNOG" id="COG0517">
    <property type="taxonomic scope" value="Bacteria"/>
</dbReference>
<dbReference type="PROSITE" id="PS51371">
    <property type="entry name" value="CBS"/>
    <property type="match status" value="1"/>
</dbReference>
<dbReference type="STRING" id="1688.BCUN_1909"/>
<sequence length="370" mass="38936">MIQAIGTGMIVPLGMNLTLVVAPEGKIGTYMGAVSAMTTLGPALGPIVAGVVLHSFSWHALFVLFAILVAIGLVLAAIFTFALSRLGESAQAWRIIVFYLLVILGVALTMGPTQTFALSRLDRDLYPHGVAIVSTGFQIAGCLGSSLFMGVLSLTQEGAMAGGAAPAAAMASGFSASCLLATGFACVGFVIARNERKPCAAQANADGTVLDAVELFVGFVSDGDVMRALSKQTPLFQSAWSFMAERDDGRFATVVNKAMDAPVMQIATRNVIGVDVHDDLETVCKILADKHLKKAPVFDGGRMVGMINRSNITRRTTWGRATDGSGRFLRVILCAAGCAHNCRLQLCAHNSADRCATCRRCKSICAVVRA</sequence>
<feature type="transmembrane region" description="Helical" evidence="7">
    <location>
        <begin position="167"/>
        <end position="192"/>
    </location>
</feature>
<reference evidence="10 11" key="1">
    <citation type="submission" date="2014-03" db="EMBL/GenBank/DDBJ databases">
        <title>Genomics of Bifidobacteria.</title>
        <authorList>
            <person name="Ventura M."/>
            <person name="Milani C."/>
            <person name="Lugli G.A."/>
        </authorList>
    </citation>
    <scope>NUCLEOTIDE SEQUENCE [LARGE SCALE GENOMIC DNA]</scope>
    <source>
        <strain evidence="10 11">LMG 10738</strain>
    </source>
</reference>
<dbReference type="Proteomes" id="UP000029067">
    <property type="component" value="Unassembled WGS sequence"/>
</dbReference>
<evidence type="ECO:0000256" key="3">
    <source>
        <dbReference type="ARBA" id="ARBA00022692"/>
    </source>
</evidence>
<accession>A0A087APP6</accession>
<organism evidence="10 11">
    <name type="scientific">Bifidobacterium cuniculi</name>
    <dbReference type="NCBI Taxonomy" id="1688"/>
    <lineage>
        <taxon>Bacteria</taxon>
        <taxon>Bacillati</taxon>
        <taxon>Actinomycetota</taxon>
        <taxon>Actinomycetes</taxon>
        <taxon>Bifidobacteriales</taxon>
        <taxon>Bifidobacteriaceae</taxon>
        <taxon>Bifidobacterium</taxon>
    </lineage>
</organism>
<dbReference type="EMBL" id="JGYV01000018">
    <property type="protein sequence ID" value="KFI60746.1"/>
    <property type="molecule type" value="Genomic_DNA"/>
</dbReference>
<keyword evidence="4 7" id="KW-1133">Transmembrane helix</keyword>
<dbReference type="eggNOG" id="COG2814">
    <property type="taxonomic scope" value="Bacteria"/>
</dbReference>
<dbReference type="PANTHER" id="PTHR42718">
    <property type="entry name" value="MAJOR FACILITATOR SUPERFAMILY MULTIDRUG TRANSPORTER MFSC"/>
    <property type="match status" value="1"/>
</dbReference>
<evidence type="ECO:0000259" key="9">
    <source>
        <dbReference type="PROSITE" id="PS51371"/>
    </source>
</evidence>
<feature type="transmembrane region" description="Helical" evidence="7">
    <location>
        <begin position="60"/>
        <end position="83"/>
    </location>
</feature>
<feature type="transmembrane region" description="Helical" evidence="7">
    <location>
        <begin position="130"/>
        <end position="155"/>
    </location>
</feature>
<dbReference type="PANTHER" id="PTHR42718:SF9">
    <property type="entry name" value="MAJOR FACILITATOR SUPERFAMILY MULTIDRUG TRANSPORTER MFSC"/>
    <property type="match status" value="1"/>
</dbReference>
<dbReference type="InterPro" id="IPR020846">
    <property type="entry name" value="MFS_dom"/>
</dbReference>
<proteinExistence type="predicted"/>
<evidence type="ECO:0000256" key="5">
    <source>
        <dbReference type="ARBA" id="ARBA00023136"/>
    </source>
</evidence>
<keyword evidence="6" id="KW-0129">CBS domain</keyword>
<evidence type="ECO:0000256" key="4">
    <source>
        <dbReference type="ARBA" id="ARBA00022989"/>
    </source>
</evidence>
<dbReference type="Pfam" id="PF00571">
    <property type="entry name" value="CBS"/>
    <property type="match status" value="1"/>
</dbReference>
<dbReference type="PROSITE" id="PS50850">
    <property type="entry name" value="MFS"/>
    <property type="match status" value="1"/>
</dbReference>
<dbReference type="OrthoDB" id="9812221at2"/>
<gene>
    <name evidence="10" type="ORF">BCUN_1909</name>
</gene>
<keyword evidence="11" id="KW-1185">Reference proteome</keyword>
<comment type="subcellular location">
    <subcellularLocation>
        <location evidence="1">Cell membrane</location>
        <topology evidence="1">Multi-pass membrane protein</topology>
    </subcellularLocation>
</comment>
<dbReference type="Pfam" id="PF07690">
    <property type="entry name" value="MFS_1"/>
    <property type="match status" value="1"/>
</dbReference>
<comment type="caution">
    <text evidence="10">The sequence shown here is derived from an EMBL/GenBank/DDBJ whole genome shotgun (WGS) entry which is preliminary data.</text>
</comment>
<dbReference type="SMART" id="SM00116">
    <property type="entry name" value="CBS"/>
    <property type="match status" value="1"/>
</dbReference>
<dbReference type="InterPro" id="IPR036259">
    <property type="entry name" value="MFS_trans_sf"/>
</dbReference>
<evidence type="ECO:0000313" key="10">
    <source>
        <dbReference type="EMBL" id="KFI60746.1"/>
    </source>
</evidence>
<evidence type="ECO:0000259" key="8">
    <source>
        <dbReference type="PROSITE" id="PS50850"/>
    </source>
</evidence>
<dbReference type="InterPro" id="IPR011701">
    <property type="entry name" value="MFS"/>
</dbReference>
<feature type="domain" description="Major facilitator superfamily (MFS) profile" evidence="8">
    <location>
        <begin position="1"/>
        <end position="84"/>
    </location>
</feature>
<protein>
    <submittedName>
        <fullName evidence="10">MFS family major facilitator transporter</fullName>
    </submittedName>
</protein>
<dbReference type="SUPFAM" id="SSF54631">
    <property type="entry name" value="CBS-domain pair"/>
    <property type="match status" value="1"/>
</dbReference>
<feature type="transmembrane region" description="Helical" evidence="7">
    <location>
        <begin position="95"/>
        <end position="118"/>
    </location>
</feature>
<keyword evidence="5 7" id="KW-0472">Membrane</keyword>
<evidence type="ECO:0000313" key="11">
    <source>
        <dbReference type="Proteomes" id="UP000029067"/>
    </source>
</evidence>
<dbReference type="Gene3D" id="1.20.1720.10">
    <property type="entry name" value="Multidrug resistance protein D"/>
    <property type="match status" value="1"/>
</dbReference>
<name>A0A087APP6_9BIFI</name>
<dbReference type="GO" id="GO:0022857">
    <property type="term" value="F:transmembrane transporter activity"/>
    <property type="evidence" value="ECO:0007669"/>
    <property type="project" value="InterPro"/>
</dbReference>
<keyword evidence="3 7" id="KW-0812">Transmembrane</keyword>
<evidence type="ECO:0000256" key="2">
    <source>
        <dbReference type="ARBA" id="ARBA00022448"/>
    </source>
</evidence>
<dbReference type="InterPro" id="IPR000644">
    <property type="entry name" value="CBS_dom"/>
</dbReference>
<dbReference type="SUPFAM" id="SSF103473">
    <property type="entry name" value="MFS general substrate transporter"/>
    <property type="match status" value="2"/>
</dbReference>
<evidence type="ECO:0000256" key="6">
    <source>
        <dbReference type="PROSITE-ProRule" id="PRU00703"/>
    </source>
</evidence>
<dbReference type="InterPro" id="IPR046342">
    <property type="entry name" value="CBS_dom_sf"/>
</dbReference>
<dbReference type="Gene3D" id="3.10.580.10">
    <property type="entry name" value="CBS-domain"/>
    <property type="match status" value="1"/>
</dbReference>
<keyword evidence="2" id="KW-0813">Transport</keyword>
<dbReference type="AlphaFoldDB" id="A0A087APP6"/>
<evidence type="ECO:0000256" key="1">
    <source>
        <dbReference type="ARBA" id="ARBA00004651"/>
    </source>
</evidence>
<feature type="transmembrane region" description="Helical" evidence="7">
    <location>
        <begin position="27"/>
        <end position="53"/>
    </location>
</feature>
<dbReference type="GO" id="GO:0005886">
    <property type="term" value="C:plasma membrane"/>
    <property type="evidence" value="ECO:0007669"/>
    <property type="project" value="UniProtKB-SubCell"/>
</dbReference>